<reference evidence="2 3" key="1">
    <citation type="submission" date="2015-02" db="EMBL/GenBank/DDBJ databases">
        <title>Single-cell genomics of uncultivated deep-branching MTB reveals a conserved set of magnetosome genes.</title>
        <authorList>
            <person name="Kolinko S."/>
            <person name="Richter M."/>
            <person name="Glockner F.O."/>
            <person name="Brachmann A."/>
            <person name="Schuler D."/>
        </authorList>
    </citation>
    <scope>NUCLEOTIDE SEQUENCE [LARGE SCALE GENOMIC DNA]</scope>
    <source>
        <strain evidence="2">TM-1</strain>
    </source>
</reference>
<evidence type="ECO:0000313" key="2">
    <source>
        <dbReference type="EMBL" id="KJU85637.1"/>
    </source>
</evidence>
<gene>
    <name evidence="2" type="ORF">MBAV_002170</name>
</gene>
<evidence type="ECO:0000256" key="1">
    <source>
        <dbReference type="SAM" id="Phobius"/>
    </source>
</evidence>
<dbReference type="Proteomes" id="UP000033423">
    <property type="component" value="Unassembled WGS sequence"/>
</dbReference>
<accession>A0A0F3GUU7</accession>
<evidence type="ECO:0000313" key="3">
    <source>
        <dbReference type="Proteomes" id="UP000033423"/>
    </source>
</evidence>
<sequence length="97" mass="10395">MSGIRQYPNISYARSMQSGFKVVAKNISISSQVAFRSYSIGICIVERYLGSCGRSSFVKILSIPFLTLTSSIGCAAFLSVSSIPVVILSISATSFNL</sequence>
<proteinExistence type="predicted"/>
<feature type="transmembrane region" description="Helical" evidence="1">
    <location>
        <begin position="63"/>
        <end position="90"/>
    </location>
</feature>
<comment type="caution">
    <text evidence="2">The sequence shown here is derived from an EMBL/GenBank/DDBJ whole genome shotgun (WGS) entry which is preliminary data.</text>
</comment>
<name>A0A0F3GUU7_9BACT</name>
<keyword evidence="3" id="KW-1185">Reference proteome</keyword>
<dbReference type="AlphaFoldDB" id="A0A0F3GUU7"/>
<organism evidence="2 3">
    <name type="scientific">Candidatus Magnetobacterium bavaricum</name>
    <dbReference type="NCBI Taxonomy" id="29290"/>
    <lineage>
        <taxon>Bacteria</taxon>
        <taxon>Pseudomonadati</taxon>
        <taxon>Nitrospirota</taxon>
        <taxon>Thermodesulfovibrionia</taxon>
        <taxon>Thermodesulfovibrionales</taxon>
        <taxon>Candidatus Magnetobacteriaceae</taxon>
        <taxon>Candidatus Magnetobacterium</taxon>
    </lineage>
</organism>
<keyword evidence="1" id="KW-0812">Transmembrane</keyword>
<keyword evidence="1" id="KW-1133">Transmembrane helix</keyword>
<keyword evidence="1" id="KW-0472">Membrane</keyword>
<dbReference type="EMBL" id="LACI01000935">
    <property type="protein sequence ID" value="KJU85637.1"/>
    <property type="molecule type" value="Genomic_DNA"/>
</dbReference>
<protein>
    <submittedName>
        <fullName evidence="2">Uncharacterized protein</fullName>
    </submittedName>
</protein>